<keyword evidence="1" id="KW-0472">Membrane</keyword>
<dbReference type="AlphaFoldDB" id="A0A0G0ZLQ3"/>
<sequence>MMGGSSVFRDWTLNNGMVNFGGSFVAGMTFGVIVLLLAAWTLYWKYRALWHAAKHDHKVWFVVLLLVNTLGILEILYLHVFSKYRKN</sequence>
<gene>
    <name evidence="3" type="ORF">UU70_C0004G0006</name>
</gene>
<dbReference type="EMBL" id="LCBQ01000004">
    <property type="protein sequence ID" value="KKS13913.1"/>
    <property type="molecule type" value="Genomic_DNA"/>
</dbReference>
<evidence type="ECO:0000259" key="2">
    <source>
        <dbReference type="Pfam" id="PF18893"/>
    </source>
</evidence>
<evidence type="ECO:0000313" key="3">
    <source>
        <dbReference type="EMBL" id="KKS13913.1"/>
    </source>
</evidence>
<name>A0A0G0ZLQ3_9BACT</name>
<organism evidence="3 4">
    <name type="scientific">Candidatus Yanofskybacteria bacterium GW2011_GWA1_41_6</name>
    <dbReference type="NCBI Taxonomy" id="1619020"/>
    <lineage>
        <taxon>Bacteria</taxon>
        <taxon>Candidatus Yanofskyibacteriota</taxon>
    </lineage>
</organism>
<dbReference type="InterPro" id="IPR043712">
    <property type="entry name" value="DUF5652"/>
</dbReference>
<reference evidence="3 4" key="1">
    <citation type="journal article" date="2015" name="Nature">
        <title>rRNA introns, odd ribosomes, and small enigmatic genomes across a large radiation of phyla.</title>
        <authorList>
            <person name="Brown C.T."/>
            <person name="Hug L.A."/>
            <person name="Thomas B.C."/>
            <person name="Sharon I."/>
            <person name="Castelle C.J."/>
            <person name="Singh A."/>
            <person name="Wilkins M.J."/>
            <person name="Williams K.H."/>
            <person name="Banfield J.F."/>
        </authorList>
    </citation>
    <scope>NUCLEOTIDE SEQUENCE [LARGE SCALE GENOMIC DNA]</scope>
</reference>
<proteinExistence type="predicted"/>
<dbReference type="Pfam" id="PF18893">
    <property type="entry name" value="DUF5652"/>
    <property type="match status" value="1"/>
</dbReference>
<protein>
    <recommendedName>
        <fullName evidence="2">DUF5652 domain-containing protein</fullName>
    </recommendedName>
</protein>
<evidence type="ECO:0000313" key="4">
    <source>
        <dbReference type="Proteomes" id="UP000034380"/>
    </source>
</evidence>
<comment type="caution">
    <text evidence="3">The sequence shown here is derived from an EMBL/GenBank/DDBJ whole genome shotgun (WGS) entry which is preliminary data.</text>
</comment>
<evidence type="ECO:0000256" key="1">
    <source>
        <dbReference type="SAM" id="Phobius"/>
    </source>
</evidence>
<keyword evidence="1" id="KW-1133">Transmembrane helix</keyword>
<feature type="transmembrane region" description="Helical" evidence="1">
    <location>
        <begin position="20"/>
        <end position="43"/>
    </location>
</feature>
<accession>A0A0G0ZLQ3</accession>
<keyword evidence="1" id="KW-0812">Transmembrane</keyword>
<feature type="domain" description="DUF5652" evidence="2">
    <location>
        <begin position="32"/>
        <end position="86"/>
    </location>
</feature>
<feature type="transmembrane region" description="Helical" evidence="1">
    <location>
        <begin position="59"/>
        <end position="80"/>
    </location>
</feature>
<dbReference type="Proteomes" id="UP000034380">
    <property type="component" value="Unassembled WGS sequence"/>
</dbReference>